<dbReference type="EMBL" id="AOJL01000026">
    <property type="protein sequence ID" value="ELZ48937.1"/>
    <property type="molecule type" value="Genomic_DNA"/>
</dbReference>
<dbReference type="PATRIC" id="fig|1227466.3.peg.1206"/>
<sequence length="231" mass="23900">MSDDDRPDRDDGGDDPFDDEFSDSDPFDDGATDGDPFDDEATDSDPFDDETSDAVEDPFEALGEGVGEDARPAEENGSGGDAEASPADPEPAAPADDPFAELDADAGGAATDGDPFESMGTGEVGDEDVWEALDEGTVVGPDASAFDAEAGGDLGDAAGRSADPTAGGAATPDEQVVDKRSYCQQCPHFSEPPETACSHEGTAIVESVDFSRFRVRDCPMVDAEGPAFDRE</sequence>
<dbReference type="InterPro" id="IPR058448">
    <property type="entry name" value="DUF8135"/>
</dbReference>
<reference evidence="3 4" key="1">
    <citation type="journal article" date="2014" name="PLoS Genet.">
        <title>Phylogenetically driven sequencing of extremely halophilic archaea reveals strategies for static and dynamic osmo-response.</title>
        <authorList>
            <person name="Becker E.A."/>
            <person name="Seitzer P.M."/>
            <person name="Tritt A."/>
            <person name="Larsen D."/>
            <person name="Krusor M."/>
            <person name="Yao A.I."/>
            <person name="Wu D."/>
            <person name="Madern D."/>
            <person name="Eisen J.A."/>
            <person name="Darling A.E."/>
            <person name="Facciotti M.T."/>
        </authorList>
    </citation>
    <scope>NUCLEOTIDE SEQUENCE [LARGE SCALE GENOMIC DNA]</scope>
    <source>
        <strain evidence="3 4">DSM 10284</strain>
    </source>
</reference>
<organism evidence="3 4">
    <name type="scientific">Halorubrum coriense DSM 10284</name>
    <dbReference type="NCBI Taxonomy" id="1227466"/>
    <lineage>
        <taxon>Archaea</taxon>
        <taxon>Methanobacteriati</taxon>
        <taxon>Methanobacteriota</taxon>
        <taxon>Stenosarchaea group</taxon>
        <taxon>Halobacteria</taxon>
        <taxon>Halobacteriales</taxon>
        <taxon>Haloferacaceae</taxon>
        <taxon>Halorubrum</taxon>
    </lineage>
</organism>
<protein>
    <recommendedName>
        <fullName evidence="2">DUF8135 domain-containing protein</fullName>
    </recommendedName>
</protein>
<comment type="caution">
    <text evidence="3">The sequence shown here is derived from an EMBL/GenBank/DDBJ whole genome shotgun (WGS) entry which is preliminary data.</text>
</comment>
<evidence type="ECO:0000256" key="1">
    <source>
        <dbReference type="SAM" id="MobiDB-lite"/>
    </source>
</evidence>
<feature type="compositionally biased region" description="Basic and acidic residues" evidence="1">
    <location>
        <begin position="1"/>
        <end position="10"/>
    </location>
</feature>
<feature type="domain" description="DUF8135" evidence="2">
    <location>
        <begin position="176"/>
        <end position="223"/>
    </location>
</feature>
<proteinExistence type="predicted"/>
<keyword evidence="4" id="KW-1185">Reference proteome</keyword>
<name>M0EPW4_9EURY</name>
<dbReference type="RefSeq" id="WP_006112703.1">
    <property type="nucleotide sequence ID" value="NZ_AOJL01000026.1"/>
</dbReference>
<feature type="compositionally biased region" description="Acidic residues" evidence="1">
    <location>
        <begin position="124"/>
        <end position="134"/>
    </location>
</feature>
<gene>
    <name evidence="3" type="ORF">C464_05985</name>
</gene>
<feature type="region of interest" description="Disordered" evidence="1">
    <location>
        <begin position="1"/>
        <end position="177"/>
    </location>
</feature>
<dbReference type="OrthoDB" id="204982at2157"/>
<feature type="compositionally biased region" description="Low complexity" evidence="1">
    <location>
        <begin position="145"/>
        <end position="163"/>
    </location>
</feature>
<dbReference type="AlphaFoldDB" id="M0EPW4"/>
<evidence type="ECO:0000259" key="2">
    <source>
        <dbReference type="Pfam" id="PF26456"/>
    </source>
</evidence>
<accession>M0EPW4</accession>
<evidence type="ECO:0000313" key="3">
    <source>
        <dbReference type="EMBL" id="ELZ48937.1"/>
    </source>
</evidence>
<feature type="compositionally biased region" description="Acidic residues" evidence="1">
    <location>
        <begin position="11"/>
        <end position="59"/>
    </location>
</feature>
<dbReference type="Pfam" id="PF26456">
    <property type="entry name" value="DUF8135"/>
    <property type="match status" value="1"/>
</dbReference>
<dbReference type="STRING" id="1227466.C464_05985"/>
<evidence type="ECO:0000313" key="4">
    <source>
        <dbReference type="Proteomes" id="UP000011509"/>
    </source>
</evidence>
<dbReference type="Proteomes" id="UP000011509">
    <property type="component" value="Unassembled WGS sequence"/>
</dbReference>